<keyword evidence="2" id="KW-1185">Reference proteome</keyword>
<organism evidence="1 2">
    <name type="scientific">Ixodes persulcatus</name>
    <name type="common">Taiga tick</name>
    <dbReference type="NCBI Taxonomy" id="34615"/>
    <lineage>
        <taxon>Eukaryota</taxon>
        <taxon>Metazoa</taxon>
        <taxon>Ecdysozoa</taxon>
        <taxon>Arthropoda</taxon>
        <taxon>Chelicerata</taxon>
        <taxon>Arachnida</taxon>
        <taxon>Acari</taxon>
        <taxon>Parasitiformes</taxon>
        <taxon>Ixodida</taxon>
        <taxon>Ixodoidea</taxon>
        <taxon>Ixodidae</taxon>
        <taxon>Ixodinae</taxon>
        <taxon>Ixodes</taxon>
    </lineage>
</organism>
<dbReference type="EMBL" id="JABSTQ010009627">
    <property type="protein sequence ID" value="KAG0427421.1"/>
    <property type="molecule type" value="Genomic_DNA"/>
</dbReference>
<reference evidence="1 2" key="1">
    <citation type="journal article" date="2020" name="Cell">
        <title>Large-Scale Comparative Analyses of Tick Genomes Elucidate Their Genetic Diversity and Vector Capacities.</title>
        <authorList>
            <consortium name="Tick Genome and Microbiome Consortium (TIGMIC)"/>
            <person name="Jia N."/>
            <person name="Wang J."/>
            <person name="Shi W."/>
            <person name="Du L."/>
            <person name="Sun Y."/>
            <person name="Zhan W."/>
            <person name="Jiang J.F."/>
            <person name="Wang Q."/>
            <person name="Zhang B."/>
            <person name="Ji P."/>
            <person name="Bell-Sakyi L."/>
            <person name="Cui X.M."/>
            <person name="Yuan T.T."/>
            <person name="Jiang B.G."/>
            <person name="Yang W.F."/>
            <person name="Lam T.T."/>
            <person name="Chang Q.C."/>
            <person name="Ding S.J."/>
            <person name="Wang X.J."/>
            <person name="Zhu J.G."/>
            <person name="Ruan X.D."/>
            <person name="Zhao L."/>
            <person name="Wei J.T."/>
            <person name="Ye R.Z."/>
            <person name="Que T.C."/>
            <person name="Du C.H."/>
            <person name="Zhou Y.H."/>
            <person name="Cheng J.X."/>
            <person name="Dai P.F."/>
            <person name="Guo W.B."/>
            <person name="Han X.H."/>
            <person name="Huang E.J."/>
            <person name="Li L.F."/>
            <person name="Wei W."/>
            <person name="Gao Y.C."/>
            <person name="Liu J.Z."/>
            <person name="Shao H.Z."/>
            <person name="Wang X."/>
            <person name="Wang C.C."/>
            <person name="Yang T.C."/>
            <person name="Huo Q.B."/>
            <person name="Li W."/>
            <person name="Chen H.Y."/>
            <person name="Chen S.E."/>
            <person name="Zhou L.G."/>
            <person name="Ni X.B."/>
            <person name="Tian J.H."/>
            <person name="Sheng Y."/>
            <person name="Liu T."/>
            <person name="Pan Y.S."/>
            <person name="Xia L.Y."/>
            <person name="Li J."/>
            <person name="Zhao F."/>
            <person name="Cao W.C."/>
        </authorList>
    </citation>
    <scope>NUCLEOTIDE SEQUENCE [LARGE SCALE GENOMIC DNA]</scope>
    <source>
        <strain evidence="1">Iper-2018</strain>
    </source>
</reference>
<name>A0AC60Q1L8_IXOPE</name>
<evidence type="ECO:0000313" key="2">
    <source>
        <dbReference type="Proteomes" id="UP000805193"/>
    </source>
</evidence>
<accession>A0AC60Q1L8</accession>
<sequence>MRSRRSAKNIQNPRCATPITEPNKGVVLSSGLRLDLIFDAVQQLLAPWFPEQLAVCVDAEALHAELFGRFHSCCGKLCRELRAEKVSQIKERKDRGLLIYLLLEQLGPLLSHRTAGGVRSPAVAFPSKAYQLAHSNMAPQPCLRARYKETPLGNAHSASHRTVGFVGWCCSQVDAWPE</sequence>
<proteinExistence type="predicted"/>
<comment type="caution">
    <text evidence="1">The sequence shown here is derived from an EMBL/GenBank/DDBJ whole genome shotgun (WGS) entry which is preliminary data.</text>
</comment>
<dbReference type="Proteomes" id="UP000805193">
    <property type="component" value="Unassembled WGS sequence"/>
</dbReference>
<protein>
    <submittedName>
        <fullName evidence="1">Uncharacterized protein</fullName>
    </submittedName>
</protein>
<gene>
    <name evidence="1" type="ORF">HPB47_025531</name>
</gene>
<evidence type="ECO:0000313" key="1">
    <source>
        <dbReference type="EMBL" id="KAG0427421.1"/>
    </source>
</evidence>